<dbReference type="InterPro" id="IPR014710">
    <property type="entry name" value="RmlC-like_jellyroll"/>
</dbReference>
<reference evidence="9 10" key="1">
    <citation type="submission" date="2024-06" db="EMBL/GenBank/DDBJ databases">
        <title>Sorghum-associated microbial communities from plants grown in Nebraska, USA.</title>
        <authorList>
            <person name="Schachtman D."/>
        </authorList>
    </citation>
    <scope>NUCLEOTIDE SEQUENCE [LARGE SCALE GENOMIC DNA]</scope>
    <source>
        <strain evidence="9 10">2709</strain>
    </source>
</reference>
<feature type="binding site" evidence="8">
    <location>
        <position position="48"/>
    </location>
    <ligand>
        <name>O2</name>
        <dbReference type="ChEBI" id="CHEBI:15379"/>
    </ligand>
</feature>
<comment type="similarity">
    <text evidence="8">Belongs to the 3-HAO family.</text>
</comment>
<dbReference type="SUPFAM" id="SSF51182">
    <property type="entry name" value="RmlC-like cupins"/>
    <property type="match status" value="1"/>
</dbReference>
<evidence type="ECO:0000256" key="2">
    <source>
        <dbReference type="ARBA" id="ARBA00002752"/>
    </source>
</evidence>
<keyword evidence="10" id="KW-1185">Reference proteome</keyword>
<dbReference type="InterPro" id="IPR011051">
    <property type="entry name" value="RmlC_Cupin_sf"/>
</dbReference>
<comment type="catalytic activity">
    <reaction evidence="8">
        <text>3-hydroxyanthranilate + O2 = (2Z,4Z)-2-amino-3-carboxymuconate 6-semialdehyde</text>
        <dbReference type="Rhea" id="RHEA:17953"/>
        <dbReference type="ChEBI" id="CHEBI:15379"/>
        <dbReference type="ChEBI" id="CHEBI:36559"/>
        <dbReference type="ChEBI" id="CHEBI:77612"/>
        <dbReference type="EC" id="1.13.11.6"/>
    </reaction>
</comment>
<feature type="binding site" evidence="8">
    <location>
        <position position="111"/>
    </location>
    <ligand>
        <name>substrate</name>
    </ligand>
</feature>
<name>A0ABV2Q7L3_9BURK</name>
<dbReference type="RefSeq" id="WP_354443046.1">
    <property type="nucleotide sequence ID" value="NZ_JBEPSH010000004.1"/>
</dbReference>
<keyword evidence="7 8" id="KW-0408">Iron</keyword>
<feature type="binding site" evidence="8">
    <location>
        <position position="96"/>
    </location>
    <ligand>
        <name>Fe cation</name>
        <dbReference type="ChEBI" id="CHEBI:24875"/>
        <label>1</label>
        <note>catalytic</note>
    </ligand>
</feature>
<evidence type="ECO:0000256" key="1">
    <source>
        <dbReference type="ARBA" id="ARBA00001954"/>
    </source>
</evidence>
<evidence type="ECO:0000256" key="5">
    <source>
        <dbReference type="ARBA" id="ARBA00022964"/>
    </source>
</evidence>
<comment type="cofactor">
    <cofactor evidence="1 8">
        <name>Fe(2+)</name>
        <dbReference type="ChEBI" id="CHEBI:29033"/>
    </cofactor>
</comment>
<comment type="caution">
    <text evidence="8">Lacks conserved residue(s) required for the propagation of feature annotation.</text>
</comment>
<feature type="binding site" evidence="8">
    <location>
        <position position="100"/>
    </location>
    <ligand>
        <name>substrate</name>
    </ligand>
</feature>
<dbReference type="NCBIfam" id="TIGR03037">
    <property type="entry name" value="anthran_nbaC"/>
    <property type="match status" value="1"/>
</dbReference>
<feature type="binding site" evidence="8">
    <location>
        <position position="52"/>
    </location>
    <ligand>
        <name>Fe cation</name>
        <dbReference type="ChEBI" id="CHEBI:24875"/>
        <label>1</label>
        <note>catalytic</note>
    </ligand>
</feature>
<keyword evidence="4 8" id="KW-0479">Metal-binding</keyword>
<comment type="caution">
    <text evidence="9">The sequence shown here is derived from an EMBL/GenBank/DDBJ whole genome shotgun (WGS) entry which is preliminary data.</text>
</comment>
<comment type="function">
    <text evidence="2 8">Catalyzes the oxidative ring opening of 3-hydroxyanthranilate to 2-amino-3-carboxymuconate semialdehyde, which spontaneously cyclizes to quinolinate.</text>
</comment>
<organism evidence="9 10">
    <name type="scientific">Ottowia thiooxydans</name>
    <dbReference type="NCBI Taxonomy" id="219182"/>
    <lineage>
        <taxon>Bacteria</taxon>
        <taxon>Pseudomonadati</taxon>
        <taxon>Pseudomonadota</taxon>
        <taxon>Betaproteobacteria</taxon>
        <taxon>Burkholderiales</taxon>
        <taxon>Comamonadaceae</taxon>
        <taxon>Ottowia</taxon>
    </lineage>
</organism>
<dbReference type="InterPro" id="IPR010329">
    <property type="entry name" value="3hydroanth_dOase"/>
</dbReference>
<dbReference type="Proteomes" id="UP001549320">
    <property type="component" value="Unassembled WGS sequence"/>
</dbReference>
<dbReference type="PANTHER" id="PTHR15497">
    <property type="entry name" value="3-HYDROXYANTHRANILATE 3,4-DIOXYGENASE"/>
    <property type="match status" value="1"/>
</dbReference>
<comment type="subunit">
    <text evidence="8">Homodimer.</text>
</comment>
<dbReference type="NCBIfam" id="NF009763">
    <property type="entry name" value="PRK13264.1"/>
    <property type="match status" value="1"/>
</dbReference>
<evidence type="ECO:0000256" key="7">
    <source>
        <dbReference type="ARBA" id="ARBA00023004"/>
    </source>
</evidence>
<evidence type="ECO:0000313" key="9">
    <source>
        <dbReference type="EMBL" id="MET4576985.1"/>
    </source>
</evidence>
<dbReference type="EMBL" id="JBEPSH010000004">
    <property type="protein sequence ID" value="MET4576985.1"/>
    <property type="molecule type" value="Genomic_DNA"/>
</dbReference>
<dbReference type="Pfam" id="PF06052">
    <property type="entry name" value="3-HAO"/>
    <property type="match status" value="1"/>
</dbReference>
<dbReference type="GO" id="GO:0000334">
    <property type="term" value="F:3-hydroxyanthranilate 3,4-dioxygenase activity"/>
    <property type="evidence" value="ECO:0007669"/>
    <property type="project" value="UniProtKB-EC"/>
</dbReference>
<feature type="binding site" evidence="8">
    <location>
        <position position="58"/>
    </location>
    <ligand>
        <name>Fe cation</name>
        <dbReference type="ChEBI" id="CHEBI:24875"/>
        <label>1</label>
        <note>catalytic</note>
    </ligand>
</feature>
<gene>
    <name evidence="8" type="primary">nbaC</name>
    <name evidence="9" type="ORF">ABIE13_002096</name>
</gene>
<keyword evidence="6 8" id="KW-0560">Oxidoreductase</keyword>
<keyword evidence="3 8" id="KW-0662">Pyridine nucleotide biosynthesis</keyword>
<protein>
    <recommendedName>
        <fullName evidence="8">3-hydroxyanthranilate 3,4-dioxygenase</fullName>
        <ecNumber evidence="8">1.13.11.6</ecNumber>
    </recommendedName>
    <alternativeName>
        <fullName evidence="8">3-hydroxyanthranilate oxygenase</fullName>
        <shortName evidence="8">3-HAO</shortName>
    </alternativeName>
    <alternativeName>
        <fullName evidence="8">3-hydroxyanthranilic acid dioxygenase</fullName>
        <shortName evidence="8">HAD</shortName>
    </alternativeName>
</protein>
<accession>A0ABV2Q7L3</accession>
<dbReference type="PANTHER" id="PTHR15497:SF1">
    <property type="entry name" value="3-HYDROXYANTHRANILATE 3,4-DIOXYGENASE"/>
    <property type="match status" value="1"/>
</dbReference>
<proteinExistence type="inferred from homology"/>
<evidence type="ECO:0000256" key="4">
    <source>
        <dbReference type="ARBA" id="ARBA00022723"/>
    </source>
</evidence>
<evidence type="ECO:0000256" key="8">
    <source>
        <dbReference type="HAMAP-Rule" id="MF_00825"/>
    </source>
</evidence>
<evidence type="ECO:0000256" key="3">
    <source>
        <dbReference type="ARBA" id="ARBA00022642"/>
    </source>
</evidence>
<comment type="pathway">
    <text evidence="8">Cofactor biosynthesis; NAD(+) biosynthesis; quinolinate from L-kynurenine: step 3/3.</text>
</comment>
<evidence type="ECO:0000313" key="10">
    <source>
        <dbReference type="Proteomes" id="UP001549320"/>
    </source>
</evidence>
<evidence type="ECO:0000256" key="6">
    <source>
        <dbReference type="ARBA" id="ARBA00023002"/>
    </source>
</evidence>
<dbReference type="Gene3D" id="2.60.120.10">
    <property type="entry name" value="Jelly Rolls"/>
    <property type="match status" value="1"/>
</dbReference>
<keyword evidence="5 8" id="KW-0223">Dioxygenase</keyword>
<sequence>MRYKYGRPLNFHRWLDDNAHLLKPPVNNKQIWKDSDFMVTVVGGPNQRTDFHDDPVEEYFHQFKGNASLLIWDRGQYDKVELKEGDMFLMAPHTIHSPQRPEADSLCLVIERQRPLGEHDALQWSCASCGTVVKRYEMQLHSIVADLPPVYDAFYATNDAERTCPQCGEVHPGRDFKTWHQRLDVANPSL</sequence>
<dbReference type="CDD" id="cd06123">
    <property type="entry name" value="cupin_HAO"/>
    <property type="match status" value="1"/>
</dbReference>
<dbReference type="EC" id="1.13.11.6" evidence="8"/>
<feature type="binding site" evidence="8">
    <location>
        <position position="58"/>
    </location>
    <ligand>
        <name>substrate</name>
    </ligand>
</feature>
<dbReference type="HAMAP" id="MF_00825">
    <property type="entry name" value="3_HAO"/>
    <property type="match status" value="1"/>
</dbReference>